<dbReference type="AlphaFoldDB" id="A0A510IIA1"/>
<dbReference type="InterPro" id="IPR008312">
    <property type="entry name" value="T6SS_TssB1"/>
</dbReference>
<reference evidence="3" key="1">
    <citation type="submission" date="2019-07" db="EMBL/GenBank/DDBJ databases">
        <title>Complete Genome Sequences of Vibrion rotiferianus strain AM7.</title>
        <authorList>
            <person name="Miyazaki K."/>
            <person name="Wiseschart A."/>
            <person name="Pootanakit K."/>
            <person name="Ishimori K."/>
            <person name="Kitahara K."/>
        </authorList>
    </citation>
    <scope>NUCLEOTIDE SEQUENCE [LARGE SCALE GENOMIC DNA]</scope>
    <source>
        <strain evidence="3">AM7</strain>
    </source>
</reference>
<evidence type="ECO:0000313" key="2">
    <source>
        <dbReference type="EMBL" id="NOH50998.1"/>
    </source>
</evidence>
<dbReference type="PANTHER" id="PTHR35850">
    <property type="entry name" value="CYTOPLASMIC PROTEIN-RELATED"/>
    <property type="match status" value="1"/>
</dbReference>
<gene>
    <name evidence="2" type="primary">tssB</name>
    <name evidence="2" type="ORF">F0262_23540</name>
    <name evidence="1" type="ORF">VroAM7_48390</name>
</gene>
<protein>
    <submittedName>
        <fullName evidence="2">Type VI secretion system contractile sheath small subunit</fullName>
    </submittedName>
    <submittedName>
        <fullName evidence="1">Type VI secretion system-associated protein</fullName>
    </submittedName>
</protein>
<dbReference type="Proteomes" id="UP000315115">
    <property type="component" value="Chromosome 2"/>
</dbReference>
<dbReference type="EMBL" id="VTYN01000045">
    <property type="protein sequence ID" value="NOH50998.1"/>
    <property type="molecule type" value="Genomic_DNA"/>
</dbReference>
<dbReference type="PIRSF" id="PIRSF028301">
    <property type="entry name" value="UCP028301"/>
    <property type="match status" value="1"/>
</dbReference>
<dbReference type="NCBIfam" id="TIGR03358">
    <property type="entry name" value="VI_chp_5"/>
    <property type="match status" value="1"/>
</dbReference>
<accession>A0A510IIA1</accession>
<name>A0A510IIA1_9VIBR</name>
<reference evidence="2 4" key="2">
    <citation type="submission" date="2019-08" db="EMBL/GenBank/DDBJ databases">
        <title>Draft genome sequencing and comparative genomics of hatchery-associated Vibrios.</title>
        <authorList>
            <person name="Kehlet-Delgado H."/>
            <person name="Mueller R.S."/>
        </authorList>
    </citation>
    <scope>NUCLEOTIDE SEQUENCE [LARGE SCALE GENOMIC DNA]</scope>
    <source>
        <strain evidence="2 4">00-78-3</strain>
    </source>
</reference>
<evidence type="ECO:0000313" key="1">
    <source>
        <dbReference type="EMBL" id="BBL92186.1"/>
    </source>
</evidence>
<dbReference type="PANTHER" id="PTHR35850:SF2">
    <property type="entry name" value="TYPE VI SECRETION SYSTEM CONTRACTILE SHEATH SMALL SUBUNIT"/>
    <property type="match status" value="1"/>
</dbReference>
<dbReference type="Pfam" id="PF05591">
    <property type="entry name" value="T6SS_VipA"/>
    <property type="match status" value="1"/>
</dbReference>
<evidence type="ECO:0000313" key="3">
    <source>
        <dbReference type="Proteomes" id="UP000315115"/>
    </source>
</evidence>
<dbReference type="EMBL" id="AP019799">
    <property type="protein sequence ID" value="BBL92186.1"/>
    <property type="molecule type" value="Genomic_DNA"/>
</dbReference>
<evidence type="ECO:0000313" key="4">
    <source>
        <dbReference type="Proteomes" id="UP000572072"/>
    </source>
</evidence>
<reference evidence="1" key="3">
    <citation type="journal article" date="2020" name="Microbiol. Resour. Announc.">
        <title>Complete Genome Sequence of Vibrio rotiferianus Strain AM7.</title>
        <authorList>
            <person name="Miyazaki K."/>
            <person name="Wiseschart A."/>
            <person name="Pootanakit K."/>
            <person name="Kitahara K."/>
        </authorList>
    </citation>
    <scope>NUCLEOTIDE SEQUENCE</scope>
    <source>
        <strain evidence="1">AM7</strain>
    </source>
</reference>
<proteinExistence type="predicted"/>
<dbReference type="RefSeq" id="WP_045385704.1">
    <property type="nucleotide sequence ID" value="NZ_AP019799.1"/>
</dbReference>
<sequence>MSKEGSVAPKERINIKYIPATGDAQAEIELPLKTLVVGDFKGHPEETPLEERSAVRVDKNNFESVMRESELNISTTVKNKLVDDENADLPVELSFKSLADFSPDAVASQVPELKKLIELREALVALKGPLGNIPAFRDRLQTLLNSEESREKLLAELNLVGGEKKEEEPQA</sequence>
<organism evidence="1 3">
    <name type="scientific">Vibrio rotiferianus</name>
    <dbReference type="NCBI Taxonomy" id="190895"/>
    <lineage>
        <taxon>Bacteria</taxon>
        <taxon>Pseudomonadati</taxon>
        <taxon>Pseudomonadota</taxon>
        <taxon>Gammaproteobacteria</taxon>
        <taxon>Vibrionales</taxon>
        <taxon>Vibrionaceae</taxon>
        <taxon>Vibrio</taxon>
    </lineage>
</organism>
<dbReference type="Proteomes" id="UP000572072">
    <property type="component" value="Unassembled WGS sequence"/>
</dbReference>